<dbReference type="Proteomes" id="UP000190848">
    <property type="component" value="Chromosome"/>
</dbReference>
<dbReference type="InterPro" id="IPR011050">
    <property type="entry name" value="Pectin_lyase_fold/virulence"/>
</dbReference>
<name>A0AAU8UUY2_9FLAO</name>
<dbReference type="EMBL" id="CP016374">
    <property type="protein sequence ID" value="AQX00692.1"/>
    <property type="molecule type" value="Genomic_DNA"/>
</dbReference>
<sequence>MSLVLGTLFDSQIISLIDRNSDVLVNYKKVTKMSNGVVITDQNLDGAVYIKKDGSYYERQFEGGINPAWYGELTEKSINKALHIASVLNKDVELMNDYKIDCSGIDTGVKLLNNSVLRFSNNARLLAIPSSSGNYRMLSIDKVKNVKVYNPVIIGERSAHLSTTGEWGYGINITNSQNVEIHNAVVKDTWGDGIYIGGDYFDKTQTISTLTDNVLIYNPYIDNVRRNGISICSVGKVRVYNAVIKNVNGANPQSGIDIEPEGDTGVNVWLKDVEVHNPTTENCFGSGINVFLYHLANTETNIKILNHKDIGSGGGLGLVGAPAGNNVTGNFDVLNPTYIKSKLSGINVSWLHGTSLKTSIISPTIVDYQAGSVLQNPQDGSGIAVNGSNNLYIENPKISSTTINGLNSYAFWSDPNKANSIKVSKLETVLPVKVSDNVVLSTTDTYGSDSGDGDDVFHKIIHKTSYLPVWNNRSSTGNLYIFEIKEIPAGNKVRIEVVKPYPVKLIAPLGVVGLSGGVQSSDIGSYIEVTNSNGVYYVSGKNGNWQ</sequence>
<reference evidence="1 2" key="1">
    <citation type="submission" date="2016-07" db="EMBL/GenBank/DDBJ databases">
        <title>Revisiting the taxonomy of the Elizabethkingia Genus using Whole-Genome Sequencing, Optical Mapping, and MALDI-TOF, along with proposal of three novel Elizabethkingia species: Elizabethkingia bruuniana sp. nov., Elizabethkingia ursingii sp. nov., and Elizabethkingia occulta sp. nov.</title>
        <authorList>
            <person name="Nicholson A.C."/>
        </authorList>
    </citation>
    <scope>NUCLEOTIDE SEQUENCE [LARGE SCALE GENOMIC DNA]</scope>
    <source>
        <strain evidence="1 2">F3201</strain>
    </source>
</reference>
<dbReference type="AlphaFoldDB" id="A0AAU8UUY2"/>
<dbReference type="SUPFAM" id="SSF51126">
    <property type="entry name" value="Pectin lyase-like"/>
    <property type="match status" value="1"/>
</dbReference>
<dbReference type="KEGG" id="een:BBD30_10225"/>
<protein>
    <recommendedName>
        <fullName evidence="3">Right handed beta helix domain-containing protein</fullName>
    </recommendedName>
</protein>
<dbReference type="InterPro" id="IPR012334">
    <property type="entry name" value="Pectin_lyas_fold"/>
</dbReference>
<dbReference type="Gene3D" id="2.160.20.10">
    <property type="entry name" value="Single-stranded right-handed beta-helix, Pectin lyase-like"/>
    <property type="match status" value="1"/>
</dbReference>
<proteinExistence type="predicted"/>
<dbReference type="SMART" id="SM00710">
    <property type="entry name" value="PbH1"/>
    <property type="match status" value="6"/>
</dbReference>
<evidence type="ECO:0008006" key="3">
    <source>
        <dbReference type="Google" id="ProtNLM"/>
    </source>
</evidence>
<evidence type="ECO:0000313" key="1">
    <source>
        <dbReference type="EMBL" id="AQX00692.1"/>
    </source>
</evidence>
<dbReference type="InterPro" id="IPR006626">
    <property type="entry name" value="PbH1"/>
</dbReference>
<accession>A0AAU8UUY2</accession>
<gene>
    <name evidence="1" type="ORF">BBD32_04045</name>
</gene>
<organism evidence="1 2">
    <name type="scientific">Elizabethkingia anophelis</name>
    <dbReference type="NCBI Taxonomy" id="1117645"/>
    <lineage>
        <taxon>Bacteria</taxon>
        <taxon>Pseudomonadati</taxon>
        <taxon>Bacteroidota</taxon>
        <taxon>Flavobacteriia</taxon>
        <taxon>Flavobacteriales</taxon>
        <taxon>Weeksellaceae</taxon>
        <taxon>Elizabethkingia</taxon>
    </lineage>
</organism>
<evidence type="ECO:0000313" key="2">
    <source>
        <dbReference type="Proteomes" id="UP000190848"/>
    </source>
</evidence>